<dbReference type="Pfam" id="PF01171">
    <property type="entry name" value="ATP_bind_3"/>
    <property type="match status" value="1"/>
</dbReference>
<protein>
    <submittedName>
        <fullName evidence="2">ATP-dependent sacrificial sulfur transferase LarE</fullName>
    </submittedName>
</protein>
<sequence>MNEIFKDSREDSRTTKQQLFLESMDQYARQDVAVAFSGGADSSLLLKAACQAAEKYTTKVYAVTIQTELHTAEDLETAKRVAEETGAYHMILHIDELKEAGIERNPIDRCYLCKKLLFSRLRENVEKLGVHTILEGTNADDLKEYRPGIRAIHELGIVSPLADAGMTKAEVRALAFSYGISVADRPASPCMATRFPYGTELTKEKMEAVKQGEAYLKSLGFYNVRLRVQEELARIEIDTEALNKALKYREEIVKFLKKLGYKYITLDLEGFRSGSMDIAQGKGEDMQASREQLKDKME</sequence>
<dbReference type="NCBIfam" id="TIGR00268">
    <property type="entry name" value="ATP-dependent sacrificial sulfur transferase LarE"/>
    <property type="match status" value="1"/>
</dbReference>
<keyword evidence="3" id="KW-1185">Reference proteome</keyword>
<dbReference type="CDD" id="cd01990">
    <property type="entry name" value="LarE-like"/>
    <property type="match status" value="1"/>
</dbReference>
<evidence type="ECO:0000313" key="3">
    <source>
        <dbReference type="Proteomes" id="UP000723714"/>
    </source>
</evidence>
<gene>
    <name evidence="2" type="primary">larE</name>
    <name evidence="2" type="ORF">HGO97_016815</name>
</gene>
<dbReference type="RefSeq" id="WP_216244002.1">
    <property type="nucleotide sequence ID" value="NZ_JABACJ020000018.1"/>
</dbReference>
<dbReference type="GO" id="GO:0016740">
    <property type="term" value="F:transferase activity"/>
    <property type="evidence" value="ECO:0007669"/>
    <property type="project" value="UniProtKB-KW"/>
</dbReference>
<dbReference type="PIRSF" id="PIRSF006661">
    <property type="entry name" value="PP-lp_UCP006661"/>
    <property type="match status" value="1"/>
</dbReference>
<organism evidence="2 3">
    <name type="scientific">Faecalicatena faecalis</name>
    <dbReference type="NCBI Taxonomy" id="2726362"/>
    <lineage>
        <taxon>Bacteria</taxon>
        <taxon>Bacillati</taxon>
        <taxon>Bacillota</taxon>
        <taxon>Clostridia</taxon>
        <taxon>Lachnospirales</taxon>
        <taxon>Lachnospiraceae</taxon>
        <taxon>Faecalicatena</taxon>
    </lineage>
</organism>
<evidence type="ECO:0000313" key="2">
    <source>
        <dbReference type="EMBL" id="MBU3877468.1"/>
    </source>
</evidence>
<comment type="caution">
    <text evidence="2">The sequence shown here is derived from an EMBL/GenBank/DDBJ whole genome shotgun (WGS) entry which is preliminary data.</text>
</comment>
<dbReference type="PANTHER" id="PTHR43169">
    <property type="entry name" value="EXSB FAMILY PROTEIN"/>
    <property type="match status" value="1"/>
</dbReference>
<feature type="domain" description="tRNA(Ile)-lysidine/2-thiocytidine synthase N-terminal" evidence="1">
    <location>
        <begin position="32"/>
        <end position="144"/>
    </location>
</feature>
<dbReference type="InterPro" id="IPR011063">
    <property type="entry name" value="TilS/TtcA_N"/>
</dbReference>
<proteinExistence type="predicted"/>
<keyword evidence="2" id="KW-0808">Transferase</keyword>
<dbReference type="InterPro" id="IPR005232">
    <property type="entry name" value="LarE"/>
</dbReference>
<evidence type="ECO:0000259" key="1">
    <source>
        <dbReference type="Pfam" id="PF01171"/>
    </source>
</evidence>
<dbReference type="Proteomes" id="UP000723714">
    <property type="component" value="Unassembled WGS sequence"/>
</dbReference>
<name>A0ABS6D790_9FIRM</name>
<reference evidence="2 3" key="1">
    <citation type="submission" date="2021-06" db="EMBL/GenBank/DDBJ databases">
        <title>Faecalicatena sp. nov. isolated from porcine feces.</title>
        <authorList>
            <person name="Oh B.S."/>
            <person name="Lee J.H."/>
        </authorList>
    </citation>
    <scope>NUCLEOTIDE SEQUENCE [LARGE SCALE GENOMIC DNA]</scope>
    <source>
        <strain evidence="2 3">AGMB00832</strain>
    </source>
</reference>
<dbReference type="InterPro" id="IPR052188">
    <property type="entry name" value="Ni-pincer_cofactor_biosynth"/>
</dbReference>
<accession>A0ABS6D790</accession>
<dbReference type="EMBL" id="JABACJ020000018">
    <property type="protein sequence ID" value="MBU3877468.1"/>
    <property type="molecule type" value="Genomic_DNA"/>
</dbReference>
<dbReference type="PANTHER" id="PTHR43169:SF2">
    <property type="entry name" value="NAD_GMP SYNTHASE DOMAIN-CONTAINING PROTEIN"/>
    <property type="match status" value="1"/>
</dbReference>